<reference evidence="2" key="2">
    <citation type="submission" date="2023-06" db="EMBL/GenBank/DDBJ databases">
        <authorList>
            <consortium name="Lawrence Berkeley National Laboratory"/>
            <person name="Haridas S."/>
            <person name="Hensen N."/>
            <person name="Bonometti L."/>
            <person name="Westerberg I."/>
            <person name="Brannstrom I.O."/>
            <person name="Guillou S."/>
            <person name="Cros-Aarteil S."/>
            <person name="Calhoun S."/>
            <person name="Kuo A."/>
            <person name="Mondo S."/>
            <person name="Pangilinan J."/>
            <person name="Riley R."/>
            <person name="LaButti K."/>
            <person name="Andreopoulos B."/>
            <person name="Lipzen A."/>
            <person name="Chen C."/>
            <person name="Yanf M."/>
            <person name="Daum C."/>
            <person name="Ng V."/>
            <person name="Clum A."/>
            <person name="Steindorff A."/>
            <person name="Ohm R."/>
            <person name="Martin F."/>
            <person name="Silar P."/>
            <person name="Natvig D."/>
            <person name="Lalanne C."/>
            <person name="Gautier V."/>
            <person name="Ament-velasquez S.L."/>
            <person name="Kruys A."/>
            <person name="Hutchinson M.I."/>
            <person name="Powell A.J."/>
            <person name="Barry K."/>
            <person name="Miller A.N."/>
            <person name="Grigoriev I.V."/>
            <person name="Debuchy R."/>
            <person name="Gladieux P."/>
            <person name="Thoren M.H."/>
            <person name="Johannesson H."/>
        </authorList>
    </citation>
    <scope>NUCLEOTIDE SEQUENCE</scope>
    <source>
        <strain evidence="2">CBS 232.78</strain>
    </source>
</reference>
<dbReference type="PANTHER" id="PTHR23025:SF3">
    <property type="entry name" value="HORMONE-SENSITIVE LIPASE"/>
    <property type="match status" value="1"/>
</dbReference>
<dbReference type="EMBL" id="JAULSW010000005">
    <property type="protein sequence ID" value="KAK3380955.1"/>
    <property type="molecule type" value="Genomic_DNA"/>
</dbReference>
<keyword evidence="3" id="KW-1185">Reference proteome</keyword>
<protein>
    <submittedName>
        <fullName evidence="2">Alpha/Beta hydrolase protein</fullName>
    </submittedName>
</protein>
<reference evidence="2" key="1">
    <citation type="journal article" date="2023" name="Mol. Phylogenet. Evol.">
        <title>Genome-scale phylogeny and comparative genomics of the fungal order Sordariales.</title>
        <authorList>
            <person name="Hensen N."/>
            <person name="Bonometti L."/>
            <person name="Westerberg I."/>
            <person name="Brannstrom I.O."/>
            <person name="Guillou S."/>
            <person name="Cros-Aarteil S."/>
            <person name="Calhoun S."/>
            <person name="Haridas S."/>
            <person name="Kuo A."/>
            <person name="Mondo S."/>
            <person name="Pangilinan J."/>
            <person name="Riley R."/>
            <person name="LaButti K."/>
            <person name="Andreopoulos B."/>
            <person name="Lipzen A."/>
            <person name="Chen C."/>
            <person name="Yan M."/>
            <person name="Daum C."/>
            <person name="Ng V."/>
            <person name="Clum A."/>
            <person name="Steindorff A."/>
            <person name="Ohm R.A."/>
            <person name="Martin F."/>
            <person name="Silar P."/>
            <person name="Natvig D.O."/>
            <person name="Lalanne C."/>
            <person name="Gautier V."/>
            <person name="Ament-Velasquez S.L."/>
            <person name="Kruys A."/>
            <person name="Hutchinson M.I."/>
            <person name="Powell A.J."/>
            <person name="Barry K."/>
            <person name="Miller A.N."/>
            <person name="Grigoriev I.V."/>
            <person name="Debuchy R."/>
            <person name="Gladieux P."/>
            <person name="Hiltunen Thoren M."/>
            <person name="Johannesson H."/>
        </authorList>
    </citation>
    <scope>NUCLEOTIDE SEQUENCE</scope>
    <source>
        <strain evidence="2">CBS 232.78</strain>
    </source>
</reference>
<dbReference type="InterPro" id="IPR013094">
    <property type="entry name" value="AB_hydrolase_3"/>
</dbReference>
<gene>
    <name evidence="2" type="ORF">B0H63DRAFT_194795</name>
</gene>
<comment type="caution">
    <text evidence="2">The sequence shown here is derived from an EMBL/GenBank/DDBJ whole genome shotgun (WGS) entry which is preliminary data.</text>
</comment>
<dbReference type="InterPro" id="IPR029058">
    <property type="entry name" value="AB_hydrolase_fold"/>
</dbReference>
<accession>A0AAE0NGB4</accession>
<dbReference type="SUPFAM" id="SSF53474">
    <property type="entry name" value="alpha/beta-Hydrolases"/>
    <property type="match status" value="1"/>
</dbReference>
<dbReference type="AlphaFoldDB" id="A0AAE0NGB4"/>
<dbReference type="GO" id="GO:0004806">
    <property type="term" value="F:triacylglycerol lipase activity"/>
    <property type="evidence" value="ECO:0007669"/>
    <property type="project" value="TreeGrafter"/>
</dbReference>
<organism evidence="2 3">
    <name type="scientific">Podospora didyma</name>
    <dbReference type="NCBI Taxonomy" id="330526"/>
    <lineage>
        <taxon>Eukaryota</taxon>
        <taxon>Fungi</taxon>
        <taxon>Dikarya</taxon>
        <taxon>Ascomycota</taxon>
        <taxon>Pezizomycotina</taxon>
        <taxon>Sordariomycetes</taxon>
        <taxon>Sordariomycetidae</taxon>
        <taxon>Sordariales</taxon>
        <taxon>Podosporaceae</taxon>
        <taxon>Podospora</taxon>
    </lineage>
</organism>
<dbReference type="GO" id="GO:0005829">
    <property type="term" value="C:cytosol"/>
    <property type="evidence" value="ECO:0007669"/>
    <property type="project" value="TreeGrafter"/>
</dbReference>
<dbReference type="Gene3D" id="3.40.50.1820">
    <property type="entry name" value="alpha/beta hydrolase"/>
    <property type="match status" value="1"/>
</dbReference>
<dbReference type="Proteomes" id="UP001285441">
    <property type="component" value="Unassembled WGS sequence"/>
</dbReference>
<evidence type="ECO:0000313" key="2">
    <source>
        <dbReference type="EMBL" id="KAK3380955.1"/>
    </source>
</evidence>
<sequence>MPITTDITVDASKFDPKNITDETIKLNTYLEGISTSGPKWNEVGIAKYRLMREAGETPLPPPIYLPEAEEATVPSRDADRAIPIRVYTPDNGQLSKGIFLHIHGGGFVLATHQHQDGALQRYANKCQLTAISVGYRLAPENPWPAAIHDCFDAAEYLVDHGPSVYGSKLLFICGESAGSCLAAATAFHLIRARPGHQLAGLIFPYGQFDVTLNLPSMALFERPLLINREIMQEFADAYTPGMSIAERRNPLISPLYDDLGGLARGAAGGKFPPALFLCGTEDPLLDDTLLMSTKWMATGSEAVVKIYAGAAHGFTLFPGYQPAEEACALTLQFVNEKLDACVS</sequence>
<dbReference type="Pfam" id="PF07859">
    <property type="entry name" value="Abhydrolase_3"/>
    <property type="match status" value="1"/>
</dbReference>
<proteinExistence type="predicted"/>
<evidence type="ECO:0000313" key="3">
    <source>
        <dbReference type="Proteomes" id="UP001285441"/>
    </source>
</evidence>
<name>A0AAE0NGB4_9PEZI</name>
<keyword evidence="2" id="KW-0378">Hydrolase</keyword>
<feature type="domain" description="Alpha/beta hydrolase fold-3" evidence="1">
    <location>
        <begin position="100"/>
        <end position="315"/>
    </location>
</feature>
<dbReference type="GO" id="GO:0019433">
    <property type="term" value="P:triglyceride catabolic process"/>
    <property type="evidence" value="ECO:0007669"/>
    <property type="project" value="TreeGrafter"/>
</dbReference>
<evidence type="ECO:0000259" key="1">
    <source>
        <dbReference type="Pfam" id="PF07859"/>
    </source>
</evidence>
<dbReference type="GO" id="GO:0004771">
    <property type="term" value="F:sterol ester esterase activity"/>
    <property type="evidence" value="ECO:0007669"/>
    <property type="project" value="TreeGrafter"/>
</dbReference>
<dbReference type="PANTHER" id="PTHR23025">
    <property type="entry name" value="TRIACYLGLYCEROL LIPASE"/>
    <property type="match status" value="1"/>
</dbReference>